<feature type="transmembrane region" description="Helical" evidence="1">
    <location>
        <begin position="12"/>
        <end position="34"/>
    </location>
</feature>
<keyword evidence="1" id="KW-0812">Transmembrane</keyword>
<keyword evidence="3" id="KW-1185">Reference proteome</keyword>
<feature type="transmembrane region" description="Helical" evidence="1">
    <location>
        <begin position="46"/>
        <end position="72"/>
    </location>
</feature>
<evidence type="ECO:0000313" key="3">
    <source>
        <dbReference type="Proteomes" id="UP000503540"/>
    </source>
</evidence>
<gene>
    <name evidence="2" type="ORF">F5544_08925</name>
</gene>
<dbReference type="Proteomes" id="UP000503540">
    <property type="component" value="Chromosome"/>
</dbReference>
<accession>A0A6G9Y9G1</accession>
<name>A0A6G9Y9G1_9NOCA</name>
<reference evidence="2 3" key="1">
    <citation type="journal article" date="2019" name="ACS Chem. Biol.">
        <title>Identification and Mobilization of a Cryptic Antibiotic Biosynthesis Gene Locus from a Human-Pathogenic Nocardia Isolate.</title>
        <authorList>
            <person name="Herisse M."/>
            <person name="Ishida K."/>
            <person name="Porter J.L."/>
            <person name="Howden B."/>
            <person name="Hertweck C."/>
            <person name="Stinear T.P."/>
            <person name="Pidot S.J."/>
        </authorList>
    </citation>
    <scope>NUCLEOTIDE SEQUENCE [LARGE SCALE GENOMIC DNA]</scope>
    <source>
        <strain evidence="2 3">AUSMDU00012717</strain>
    </source>
</reference>
<dbReference type="EMBL" id="CP046172">
    <property type="protein sequence ID" value="QIS09686.1"/>
    <property type="molecule type" value="Genomic_DNA"/>
</dbReference>
<proteinExistence type="predicted"/>
<organism evidence="2 3">
    <name type="scientific">Nocardia arthritidis</name>
    <dbReference type="NCBI Taxonomy" id="228602"/>
    <lineage>
        <taxon>Bacteria</taxon>
        <taxon>Bacillati</taxon>
        <taxon>Actinomycetota</taxon>
        <taxon>Actinomycetes</taxon>
        <taxon>Mycobacteriales</taxon>
        <taxon>Nocardiaceae</taxon>
        <taxon>Nocardia</taxon>
    </lineage>
</organism>
<dbReference type="KEGG" id="nah:F5544_08925"/>
<evidence type="ECO:0000256" key="1">
    <source>
        <dbReference type="SAM" id="Phobius"/>
    </source>
</evidence>
<sequence length="78" mass="7634">MVSNQRSVSRPVVAIPWVCGGALGVAVIGAVFVASFHPESVSSAAAAGHALAVASFGTFAIAGLAGIVVFLLPKAAQS</sequence>
<keyword evidence="1" id="KW-0472">Membrane</keyword>
<keyword evidence="1" id="KW-1133">Transmembrane helix</keyword>
<dbReference type="AlphaFoldDB" id="A0A6G9Y9G1"/>
<protein>
    <submittedName>
        <fullName evidence="2">Uncharacterized protein</fullName>
    </submittedName>
</protein>
<evidence type="ECO:0000313" key="2">
    <source>
        <dbReference type="EMBL" id="QIS09686.1"/>
    </source>
</evidence>